<dbReference type="Proteomes" id="UP000190896">
    <property type="component" value="Unassembled WGS sequence"/>
</dbReference>
<protein>
    <recommendedName>
        <fullName evidence="11">Probable nicotinate-nucleotide adenylyltransferase</fullName>
        <ecNumber evidence="11">2.7.7.18</ecNumber>
    </recommendedName>
    <alternativeName>
        <fullName evidence="11">Deamido-NAD(+) diphosphorylase</fullName>
    </alternativeName>
    <alternativeName>
        <fullName evidence="11">Deamido-NAD(+) pyrophosphorylase</fullName>
    </alternativeName>
    <alternativeName>
        <fullName evidence="11">Nicotinate mononucleotide adenylyltransferase</fullName>
        <shortName evidence="11">NaMN adenylyltransferase</shortName>
    </alternativeName>
</protein>
<evidence type="ECO:0000256" key="3">
    <source>
        <dbReference type="ARBA" id="ARBA00009014"/>
    </source>
</evidence>
<reference evidence="13 14" key="1">
    <citation type="submission" date="2016-11" db="EMBL/GenBank/DDBJ databases">
        <title>Mixed transmission modes and dynamic genome evolution in an obligate animal-bacterial symbiosis.</title>
        <authorList>
            <person name="Russell S.L."/>
            <person name="Corbett-Detig R.B."/>
            <person name="Cavanaugh C.M."/>
        </authorList>
    </citation>
    <scope>NUCLEOTIDE SEQUENCE [LARGE SCALE GENOMIC DNA]</scope>
    <source>
        <strain evidence="13">Se-Cadez</strain>
    </source>
</reference>
<keyword evidence="9 11" id="KW-0520">NAD</keyword>
<dbReference type="GO" id="GO:0009435">
    <property type="term" value="P:NAD+ biosynthetic process"/>
    <property type="evidence" value="ECO:0007669"/>
    <property type="project" value="UniProtKB-UniRule"/>
</dbReference>
<dbReference type="GO" id="GO:0004515">
    <property type="term" value="F:nicotinate-nucleotide adenylyltransferase activity"/>
    <property type="evidence" value="ECO:0007669"/>
    <property type="project" value="UniProtKB-UniRule"/>
</dbReference>
<comment type="caution">
    <text evidence="13">The sequence shown here is derived from an EMBL/GenBank/DDBJ whole genome shotgun (WGS) entry which is preliminary data.</text>
</comment>
<keyword evidence="14" id="KW-1185">Reference proteome</keyword>
<dbReference type="EMBL" id="MPRJ01000041">
    <property type="protein sequence ID" value="OOZ36405.1"/>
    <property type="molecule type" value="Genomic_DNA"/>
</dbReference>
<evidence type="ECO:0000313" key="14">
    <source>
        <dbReference type="Proteomes" id="UP000190896"/>
    </source>
</evidence>
<keyword evidence="8 11" id="KW-0067">ATP-binding</keyword>
<dbReference type="InterPro" id="IPR005248">
    <property type="entry name" value="NadD/NMNAT"/>
</dbReference>
<dbReference type="PANTHER" id="PTHR39321:SF3">
    <property type="entry name" value="PHOSPHOPANTETHEINE ADENYLYLTRANSFERASE"/>
    <property type="match status" value="1"/>
</dbReference>
<dbReference type="HAMAP" id="MF_00244">
    <property type="entry name" value="NaMN_adenylyltr"/>
    <property type="match status" value="1"/>
</dbReference>
<evidence type="ECO:0000256" key="10">
    <source>
        <dbReference type="ARBA" id="ARBA00048721"/>
    </source>
</evidence>
<dbReference type="Gene3D" id="3.40.50.620">
    <property type="entry name" value="HUPs"/>
    <property type="match status" value="1"/>
</dbReference>
<organism evidence="13 14">
    <name type="scientific">Solemya velesiana gill symbiont</name>
    <dbReference type="NCBI Taxonomy" id="1918948"/>
    <lineage>
        <taxon>Bacteria</taxon>
        <taxon>Pseudomonadati</taxon>
        <taxon>Pseudomonadota</taxon>
        <taxon>Gammaproteobacteria</taxon>
        <taxon>sulfur-oxidizing symbionts</taxon>
    </lineage>
</organism>
<evidence type="ECO:0000256" key="8">
    <source>
        <dbReference type="ARBA" id="ARBA00022840"/>
    </source>
</evidence>
<feature type="domain" description="Cytidyltransferase-like" evidence="12">
    <location>
        <begin position="4"/>
        <end position="175"/>
    </location>
</feature>
<proteinExistence type="inferred from homology"/>
<keyword evidence="4 11" id="KW-0662">Pyridine nucleotide biosynthesis</keyword>
<dbReference type="InterPro" id="IPR004821">
    <property type="entry name" value="Cyt_trans-like"/>
</dbReference>
<evidence type="ECO:0000256" key="6">
    <source>
        <dbReference type="ARBA" id="ARBA00022695"/>
    </source>
</evidence>
<evidence type="ECO:0000259" key="12">
    <source>
        <dbReference type="Pfam" id="PF01467"/>
    </source>
</evidence>
<dbReference type="InterPro" id="IPR014729">
    <property type="entry name" value="Rossmann-like_a/b/a_fold"/>
</dbReference>
<name>A0A1T2KU75_9GAMM</name>
<dbReference type="UniPathway" id="UPA00253">
    <property type="reaction ID" value="UER00332"/>
</dbReference>
<comment type="function">
    <text evidence="1 11">Catalyzes the reversible adenylation of nicotinate mononucleotide (NaMN) to nicotinic acid adenine dinucleotide (NaAD).</text>
</comment>
<dbReference type="GO" id="GO:0005524">
    <property type="term" value="F:ATP binding"/>
    <property type="evidence" value="ECO:0007669"/>
    <property type="project" value="UniProtKB-KW"/>
</dbReference>
<keyword evidence="7 11" id="KW-0547">Nucleotide-binding</keyword>
<comment type="pathway">
    <text evidence="2 11">Cofactor biosynthesis; NAD(+) biosynthesis; deamido-NAD(+) from nicotinate D-ribonucleotide: step 1/1.</text>
</comment>
<dbReference type="OrthoDB" id="5295945at2"/>
<evidence type="ECO:0000256" key="5">
    <source>
        <dbReference type="ARBA" id="ARBA00022679"/>
    </source>
</evidence>
<evidence type="ECO:0000256" key="2">
    <source>
        <dbReference type="ARBA" id="ARBA00005019"/>
    </source>
</evidence>
<gene>
    <name evidence="11" type="primary">nadD</name>
    <name evidence="13" type="ORF">BOW51_07420</name>
</gene>
<sequence length="203" mass="22912">MIGVLGGTFDPIHYGHLRTALDVQQALGLDEIRLVPLRDPPHRDAPLTTPRQRLEMVQAAVESNPLFHVDDRELRRDGKSYSVDTLRSLRQELGDTLPICLVMGSDAFRGFADWHQPENILELAHLVIMQRPGEAPIDLYRQRITNDPAQLKTQRGGLILFQAVTQLEISATGIRSLIAKGRSPRYLLPKRVLKIIEAQGLYR</sequence>
<accession>A0A1T2KU75</accession>
<dbReference type="NCBIfam" id="TIGR00125">
    <property type="entry name" value="cyt_tran_rel"/>
    <property type="match status" value="1"/>
</dbReference>
<dbReference type="EC" id="2.7.7.18" evidence="11"/>
<dbReference type="SUPFAM" id="SSF52374">
    <property type="entry name" value="Nucleotidylyl transferase"/>
    <property type="match status" value="1"/>
</dbReference>
<dbReference type="CDD" id="cd02165">
    <property type="entry name" value="NMNAT"/>
    <property type="match status" value="1"/>
</dbReference>
<keyword evidence="5 11" id="KW-0808">Transferase</keyword>
<dbReference type="NCBIfam" id="TIGR00482">
    <property type="entry name" value="nicotinate (nicotinamide) nucleotide adenylyltransferase"/>
    <property type="match status" value="1"/>
</dbReference>
<dbReference type="PANTHER" id="PTHR39321">
    <property type="entry name" value="NICOTINATE-NUCLEOTIDE ADENYLYLTRANSFERASE-RELATED"/>
    <property type="match status" value="1"/>
</dbReference>
<comment type="similarity">
    <text evidence="3 11">Belongs to the NadD family.</text>
</comment>
<dbReference type="Pfam" id="PF01467">
    <property type="entry name" value="CTP_transf_like"/>
    <property type="match status" value="1"/>
</dbReference>
<dbReference type="RefSeq" id="WP_078487235.1">
    <property type="nucleotide sequence ID" value="NZ_MPRJ01000041.1"/>
</dbReference>
<keyword evidence="6 11" id="KW-0548">Nucleotidyltransferase</keyword>
<evidence type="ECO:0000256" key="9">
    <source>
        <dbReference type="ARBA" id="ARBA00023027"/>
    </source>
</evidence>
<dbReference type="NCBIfam" id="NF000840">
    <property type="entry name" value="PRK00071.1-3"/>
    <property type="match status" value="1"/>
</dbReference>
<evidence type="ECO:0000256" key="7">
    <source>
        <dbReference type="ARBA" id="ARBA00022741"/>
    </source>
</evidence>
<dbReference type="NCBIfam" id="NF000839">
    <property type="entry name" value="PRK00071.1-1"/>
    <property type="match status" value="1"/>
</dbReference>
<evidence type="ECO:0000256" key="4">
    <source>
        <dbReference type="ARBA" id="ARBA00022642"/>
    </source>
</evidence>
<evidence type="ECO:0000256" key="1">
    <source>
        <dbReference type="ARBA" id="ARBA00002324"/>
    </source>
</evidence>
<evidence type="ECO:0000313" key="13">
    <source>
        <dbReference type="EMBL" id="OOZ36405.1"/>
    </source>
</evidence>
<dbReference type="AlphaFoldDB" id="A0A1T2KU75"/>
<evidence type="ECO:0000256" key="11">
    <source>
        <dbReference type="HAMAP-Rule" id="MF_00244"/>
    </source>
</evidence>
<comment type="catalytic activity">
    <reaction evidence="10 11">
        <text>nicotinate beta-D-ribonucleotide + ATP + H(+) = deamido-NAD(+) + diphosphate</text>
        <dbReference type="Rhea" id="RHEA:22860"/>
        <dbReference type="ChEBI" id="CHEBI:15378"/>
        <dbReference type="ChEBI" id="CHEBI:30616"/>
        <dbReference type="ChEBI" id="CHEBI:33019"/>
        <dbReference type="ChEBI" id="CHEBI:57502"/>
        <dbReference type="ChEBI" id="CHEBI:58437"/>
        <dbReference type="EC" id="2.7.7.18"/>
    </reaction>
</comment>